<feature type="signal peptide" evidence="2">
    <location>
        <begin position="1"/>
        <end position="31"/>
    </location>
</feature>
<evidence type="ECO:0008006" key="5">
    <source>
        <dbReference type="Google" id="ProtNLM"/>
    </source>
</evidence>
<reference evidence="3 4" key="1">
    <citation type="submission" date="2022-06" db="EMBL/GenBank/DDBJ databases">
        <title>Genomic Encyclopedia of Archaeal and Bacterial Type Strains, Phase II (KMG-II): from individual species to whole genera.</title>
        <authorList>
            <person name="Goeker M."/>
        </authorList>
    </citation>
    <scope>NUCLEOTIDE SEQUENCE [LARGE SCALE GENOMIC DNA]</scope>
    <source>
        <strain evidence="3 4">DSM 45037</strain>
    </source>
</reference>
<keyword evidence="2" id="KW-0732">Signal</keyword>
<dbReference type="Proteomes" id="UP001205740">
    <property type="component" value="Unassembled WGS sequence"/>
</dbReference>
<keyword evidence="4" id="KW-1185">Reference proteome</keyword>
<proteinExistence type="predicted"/>
<protein>
    <recommendedName>
        <fullName evidence="5">Secreted protein</fullName>
    </recommendedName>
</protein>
<gene>
    <name evidence="3" type="ORF">LX12_001002</name>
</gene>
<feature type="chain" id="PRO_5046900279" description="Secreted protein" evidence="2">
    <location>
        <begin position="32"/>
        <end position="191"/>
    </location>
</feature>
<sequence>MTDKRFRVGAAVAAMSVAAGVCALAGAPATAAPAPNPPGSSDIVGALNSGSAQADRATGGALGQIAGLLDQIGLGSSGPLAGPSGPPQVQQCNASTQSGEDGITDTIHKLGRRGPATFQLSYETYDVPDRIVVSYQGRQVYDTGYVGDANRAGQGTGSVRVSIPAGTADSVLVRVYGGTDTRWDYTVSCPS</sequence>
<comment type="caution">
    <text evidence="3">The sequence shown here is derived from an EMBL/GenBank/DDBJ whole genome shotgun (WGS) entry which is preliminary data.</text>
</comment>
<accession>A0ABT1GXW9</accession>
<evidence type="ECO:0000256" key="1">
    <source>
        <dbReference type="SAM" id="MobiDB-lite"/>
    </source>
</evidence>
<organism evidence="3 4">
    <name type="scientific">Williamsia serinedens</name>
    <dbReference type="NCBI Taxonomy" id="391736"/>
    <lineage>
        <taxon>Bacteria</taxon>
        <taxon>Bacillati</taxon>
        <taxon>Actinomycetota</taxon>
        <taxon>Actinomycetes</taxon>
        <taxon>Mycobacteriales</taxon>
        <taxon>Nocardiaceae</taxon>
        <taxon>Williamsia</taxon>
    </lineage>
</organism>
<name>A0ABT1GXW9_9NOCA</name>
<evidence type="ECO:0000313" key="4">
    <source>
        <dbReference type="Proteomes" id="UP001205740"/>
    </source>
</evidence>
<dbReference type="EMBL" id="JAMTCG010000002">
    <property type="protein sequence ID" value="MCP2159823.1"/>
    <property type="molecule type" value="Genomic_DNA"/>
</dbReference>
<feature type="compositionally biased region" description="Polar residues" evidence="1">
    <location>
        <begin position="88"/>
        <end position="99"/>
    </location>
</feature>
<feature type="region of interest" description="Disordered" evidence="1">
    <location>
        <begin position="76"/>
        <end position="100"/>
    </location>
</feature>
<evidence type="ECO:0000256" key="2">
    <source>
        <dbReference type="SAM" id="SignalP"/>
    </source>
</evidence>
<evidence type="ECO:0000313" key="3">
    <source>
        <dbReference type="EMBL" id="MCP2159823.1"/>
    </source>
</evidence>
<dbReference type="RefSeq" id="WP_253653422.1">
    <property type="nucleotide sequence ID" value="NZ_BAAAOE010000001.1"/>
</dbReference>